<keyword evidence="3" id="KW-1185">Reference proteome</keyword>
<feature type="region of interest" description="Disordered" evidence="1">
    <location>
        <begin position="1"/>
        <end position="43"/>
    </location>
</feature>
<feature type="compositionally biased region" description="Basic residues" evidence="1">
    <location>
        <begin position="100"/>
        <end position="111"/>
    </location>
</feature>
<accession>A0ABN9PGG7</accession>
<protein>
    <submittedName>
        <fullName evidence="2">Uncharacterized protein</fullName>
    </submittedName>
</protein>
<evidence type="ECO:0000256" key="1">
    <source>
        <dbReference type="SAM" id="MobiDB-lite"/>
    </source>
</evidence>
<name>A0ABN9PGG7_9DINO</name>
<sequence length="139" mass="15108">MGCSPCPVHPPSARRQRRALFGLRGESEPPPVRARRATHSSNWGDRSHLLSLHLRAARPWQPCSAARGCGPYWRRPCRPPPPVPCLPHAGGGPGPSAPAPRRRAPGARRTCRCPSGGRWARRRGSRPLAASRTARSGRS</sequence>
<proteinExistence type="predicted"/>
<organism evidence="2 3">
    <name type="scientific">Prorocentrum cordatum</name>
    <dbReference type="NCBI Taxonomy" id="2364126"/>
    <lineage>
        <taxon>Eukaryota</taxon>
        <taxon>Sar</taxon>
        <taxon>Alveolata</taxon>
        <taxon>Dinophyceae</taxon>
        <taxon>Prorocentrales</taxon>
        <taxon>Prorocentraceae</taxon>
        <taxon>Prorocentrum</taxon>
    </lineage>
</organism>
<reference evidence="2" key="1">
    <citation type="submission" date="2023-10" db="EMBL/GenBank/DDBJ databases">
        <authorList>
            <person name="Chen Y."/>
            <person name="Shah S."/>
            <person name="Dougan E. K."/>
            <person name="Thang M."/>
            <person name="Chan C."/>
        </authorList>
    </citation>
    <scope>NUCLEOTIDE SEQUENCE [LARGE SCALE GENOMIC DNA]</scope>
</reference>
<evidence type="ECO:0000313" key="3">
    <source>
        <dbReference type="Proteomes" id="UP001189429"/>
    </source>
</evidence>
<comment type="caution">
    <text evidence="2">The sequence shown here is derived from an EMBL/GenBank/DDBJ whole genome shotgun (WGS) entry which is preliminary data.</text>
</comment>
<evidence type="ECO:0000313" key="2">
    <source>
        <dbReference type="EMBL" id="CAK0792015.1"/>
    </source>
</evidence>
<feature type="non-terminal residue" evidence="2">
    <location>
        <position position="139"/>
    </location>
</feature>
<dbReference type="EMBL" id="CAUYUJ010000695">
    <property type="protein sequence ID" value="CAK0792015.1"/>
    <property type="molecule type" value="Genomic_DNA"/>
</dbReference>
<gene>
    <name evidence="2" type="ORF">PCOR1329_LOCUS2751</name>
</gene>
<dbReference type="Proteomes" id="UP001189429">
    <property type="component" value="Unassembled WGS sequence"/>
</dbReference>
<feature type="region of interest" description="Disordered" evidence="1">
    <location>
        <begin position="84"/>
        <end position="139"/>
    </location>
</feature>